<name>A0A6C0F0T1_9ZZZZ</name>
<sequence length="173" mass="19812">MSDEIELTVYYDSYEYDLGDGMYPSSDNKDGFDACMNIRFRREGSVWMQASGRCIDGLDGNYGEQMLARLNQLYNEKNRPKLIKENQITTKLCMSSMKRAGLTDKVLSTPLNDLTPEEFAFRVMDEMVNCEWKAQAEYIVSLIGEPAATQICTGIKNNAHEQLYPKKINYTLK</sequence>
<reference evidence="1" key="1">
    <citation type="journal article" date="2020" name="Nature">
        <title>Giant virus diversity and host interactions through global metagenomics.</title>
        <authorList>
            <person name="Schulz F."/>
            <person name="Roux S."/>
            <person name="Paez-Espino D."/>
            <person name="Jungbluth S."/>
            <person name="Walsh D.A."/>
            <person name="Denef V.J."/>
            <person name="McMahon K.D."/>
            <person name="Konstantinidis K.T."/>
            <person name="Eloe-Fadrosh E.A."/>
            <person name="Kyrpides N.C."/>
            <person name="Woyke T."/>
        </authorList>
    </citation>
    <scope>NUCLEOTIDE SEQUENCE</scope>
    <source>
        <strain evidence="1">GVMAG-M-3300009180-1</strain>
    </source>
</reference>
<dbReference type="EMBL" id="MN739012">
    <property type="protein sequence ID" value="QHT35086.1"/>
    <property type="molecule type" value="Genomic_DNA"/>
</dbReference>
<dbReference type="AlphaFoldDB" id="A0A6C0F0T1"/>
<proteinExistence type="predicted"/>
<evidence type="ECO:0000313" key="1">
    <source>
        <dbReference type="EMBL" id="QHT35086.1"/>
    </source>
</evidence>
<organism evidence="1">
    <name type="scientific">viral metagenome</name>
    <dbReference type="NCBI Taxonomy" id="1070528"/>
    <lineage>
        <taxon>unclassified sequences</taxon>
        <taxon>metagenomes</taxon>
        <taxon>organismal metagenomes</taxon>
    </lineage>
</organism>
<protein>
    <submittedName>
        <fullName evidence="1">Uncharacterized protein</fullName>
    </submittedName>
</protein>
<accession>A0A6C0F0T1</accession>